<reference evidence="1 2" key="1">
    <citation type="submission" date="2020-08" db="EMBL/GenBank/DDBJ databases">
        <title>Sequencing the genomes of 1000 actinobacteria strains.</title>
        <authorList>
            <person name="Klenk H.-P."/>
        </authorList>
    </citation>
    <scope>NUCLEOTIDE SEQUENCE [LARGE SCALE GENOMIC DNA]</scope>
    <source>
        <strain evidence="1 2">DSM 28967</strain>
    </source>
</reference>
<comment type="caution">
    <text evidence="1">The sequence shown here is derived from an EMBL/GenBank/DDBJ whole genome shotgun (WGS) entry which is preliminary data.</text>
</comment>
<dbReference type="Proteomes" id="UP000549971">
    <property type="component" value="Unassembled WGS sequence"/>
</dbReference>
<dbReference type="EMBL" id="JACHMY010000001">
    <property type="protein sequence ID" value="MBB5833310.1"/>
    <property type="molecule type" value="Genomic_DNA"/>
</dbReference>
<proteinExistence type="predicted"/>
<evidence type="ECO:0000313" key="1">
    <source>
        <dbReference type="EMBL" id="MBB5833310.1"/>
    </source>
</evidence>
<dbReference type="RefSeq" id="WP_184793221.1">
    <property type="nucleotide sequence ID" value="NZ_JACHMY010000001.1"/>
</dbReference>
<protein>
    <submittedName>
        <fullName evidence="1">Uncharacterized protein</fullName>
    </submittedName>
</protein>
<dbReference type="AlphaFoldDB" id="A0A7W9MRS0"/>
<organism evidence="1 2">
    <name type="scientific">Kribbella italica</name>
    <dbReference type="NCBI Taxonomy" id="1540520"/>
    <lineage>
        <taxon>Bacteria</taxon>
        <taxon>Bacillati</taxon>
        <taxon>Actinomycetota</taxon>
        <taxon>Actinomycetes</taxon>
        <taxon>Propionibacteriales</taxon>
        <taxon>Kribbellaceae</taxon>
        <taxon>Kribbella</taxon>
    </lineage>
</organism>
<accession>A0A7W9MRS0</accession>
<name>A0A7W9MRS0_9ACTN</name>
<sequence>MDLPAEEECMGDTGLLIDHRIRNELGDRLYAVLKSLWPVTCQTCRRALGGGQHTLAVEQFGVVAQATLHHPGCRESRWILRSTMPVTPPATVVHRTGTFLAPGNHGNPDAARAVVLLNPGLERVLLIREAPIGHWRVALNRGFETAGLVPGARLDLDRPVFGAVAVLRPRSVVITFDHPDITPYEADVDDETRQLIEARAGLLLAVTHALHPRTLAGPDAIEPVIQGDRSLMGWIELNSAHSGAAQRNWVRDRRPTRGGVHRLWLC</sequence>
<evidence type="ECO:0000313" key="2">
    <source>
        <dbReference type="Proteomes" id="UP000549971"/>
    </source>
</evidence>
<gene>
    <name evidence="1" type="ORF">HDA39_000044</name>
</gene>
<keyword evidence="2" id="KW-1185">Reference proteome</keyword>